<feature type="transmembrane region" description="Helical" evidence="4">
    <location>
        <begin position="113"/>
        <end position="134"/>
    </location>
</feature>
<dbReference type="Proteomes" id="UP000649573">
    <property type="component" value="Unassembled WGS sequence"/>
</dbReference>
<evidence type="ECO:0000256" key="4">
    <source>
        <dbReference type="SAM" id="Phobius"/>
    </source>
</evidence>
<evidence type="ECO:0000259" key="5">
    <source>
        <dbReference type="PROSITE" id="PS51782"/>
    </source>
</evidence>
<proteinExistence type="predicted"/>
<comment type="caution">
    <text evidence="6">The sequence shown here is derived from an EMBL/GenBank/DDBJ whole genome shotgun (WGS) entry which is preliminary data.</text>
</comment>
<keyword evidence="1" id="KW-0805">Transcription regulation</keyword>
<feature type="compositionally biased region" description="Low complexity" evidence="3">
    <location>
        <begin position="237"/>
        <end position="249"/>
    </location>
</feature>
<feature type="transmembrane region" description="Helical" evidence="4">
    <location>
        <begin position="12"/>
        <end position="37"/>
    </location>
</feature>
<evidence type="ECO:0000313" key="7">
    <source>
        <dbReference type="Proteomes" id="UP000649573"/>
    </source>
</evidence>
<keyword evidence="4" id="KW-1133">Transmembrane helix</keyword>
<feature type="transmembrane region" description="Helical" evidence="4">
    <location>
        <begin position="57"/>
        <end position="83"/>
    </location>
</feature>
<feature type="region of interest" description="Disordered" evidence="3">
    <location>
        <begin position="219"/>
        <end position="249"/>
    </location>
</feature>
<dbReference type="RefSeq" id="WP_189254747.1">
    <property type="nucleotide sequence ID" value="NZ_BMRE01000013.1"/>
</dbReference>
<dbReference type="InterPro" id="IPR011990">
    <property type="entry name" value="TPR-like_helical_dom_sf"/>
</dbReference>
<dbReference type="Gene3D" id="3.10.350.10">
    <property type="entry name" value="LysM domain"/>
    <property type="match status" value="1"/>
</dbReference>
<dbReference type="InterPro" id="IPR051677">
    <property type="entry name" value="AfsR-DnrI-RedD_regulator"/>
</dbReference>
<dbReference type="PROSITE" id="PS51782">
    <property type="entry name" value="LYSM"/>
    <property type="match status" value="1"/>
</dbReference>
<organism evidence="6 7">
    <name type="scientific">Lentzea flava</name>
    <dbReference type="NCBI Taxonomy" id="103732"/>
    <lineage>
        <taxon>Bacteria</taxon>
        <taxon>Bacillati</taxon>
        <taxon>Actinomycetota</taxon>
        <taxon>Actinomycetes</taxon>
        <taxon>Pseudonocardiales</taxon>
        <taxon>Pseudonocardiaceae</taxon>
        <taxon>Lentzea</taxon>
    </lineage>
</organism>
<dbReference type="InterPro" id="IPR016032">
    <property type="entry name" value="Sig_transdc_resp-reg_C-effctor"/>
</dbReference>
<dbReference type="InterPro" id="IPR018392">
    <property type="entry name" value="LysM"/>
</dbReference>
<dbReference type="SUPFAM" id="SSF48452">
    <property type="entry name" value="TPR-like"/>
    <property type="match status" value="1"/>
</dbReference>
<keyword evidence="2" id="KW-0804">Transcription</keyword>
<dbReference type="InterPro" id="IPR036779">
    <property type="entry name" value="LysM_dom_sf"/>
</dbReference>
<dbReference type="InterPro" id="IPR036388">
    <property type="entry name" value="WH-like_DNA-bd_sf"/>
</dbReference>
<dbReference type="Gene3D" id="1.10.10.10">
    <property type="entry name" value="Winged helix-like DNA-binding domain superfamily/Winged helix DNA-binding domain"/>
    <property type="match status" value="1"/>
</dbReference>
<dbReference type="PANTHER" id="PTHR35807:SF1">
    <property type="entry name" value="TRANSCRIPTIONAL REGULATOR REDD"/>
    <property type="match status" value="1"/>
</dbReference>
<dbReference type="EMBL" id="BMRE01000013">
    <property type="protein sequence ID" value="GGU39699.1"/>
    <property type="molecule type" value="Genomic_DNA"/>
</dbReference>
<reference evidence="7" key="1">
    <citation type="journal article" date="2019" name="Int. J. Syst. Evol. Microbiol.">
        <title>The Global Catalogue of Microorganisms (GCM) 10K type strain sequencing project: providing services to taxonomists for standard genome sequencing and annotation.</title>
        <authorList>
            <consortium name="The Broad Institute Genomics Platform"/>
            <consortium name="The Broad Institute Genome Sequencing Center for Infectious Disease"/>
            <person name="Wu L."/>
            <person name="Ma J."/>
        </authorList>
    </citation>
    <scope>NUCLEOTIDE SEQUENCE [LARGE SCALE GENOMIC DNA]</scope>
    <source>
        <strain evidence="7">JCM 3296</strain>
    </source>
</reference>
<dbReference type="SMART" id="SM01043">
    <property type="entry name" value="BTAD"/>
    <property type="match status" value="1"/>
</dbReference>
<keyword evidence="4" id="KW-0812">Transmembrane</keyword>
<feature type="compositionally biased region" description="Pro residues" evidence="3">
    <location>
        <begin position="226"/>
        <end position="236"/>
    </location>
</feature>
<evidence type="ECO:0000256" key="3">
    <source>
        <dbReference type="SAM" id="MobiDB-lite"/>
    </source>
</evidence>
<sequence>MAGVHPRLALTLVAQAVRGLVAAVMLVVLVIALPWALWHYVGWPLPHHIPTRDEVEAVLLGPMTATFLLDLLACIAWLAWAWFIVDVLRFAGQAVRDGVHDVQWRQVSRRGPVHALAAVLIGTVLMSIASNRVAHSQPGVVELSSVVEQVEPRPAPTAVVRAHDSLSLISERTFGTQMRWPEIFELNKGQAQPNGRPFTNPDLVFPGEVLRLPADALPPVAQPEELPSPPELPDSPPTTASPAVEVPPASADAEPAISWGTEFYAGLGLAAAVSSALAVARRRHRRRYQPGSGRRDDLDIPVAPVVYRLQLAHLRAEQHDEVGPDDAATDVPPPTSAKLGTRDGREVALDVAAARGLGLVGPGATAAARALLVTALTTNHLATSAGTRLLVPVDDLPLLLGSGVDRTHMPASVLVMGNLDEALNPLETDVHDERQDPRPATMLIARASQPDHDRLSRVLASGTSSGVVGVLLGQWQTGVTAYVRADGTISATSPGAGEALRGTKVFRVGAEDALALLDLLHRAQPDSPPVSANAHAASPHVADLEIVDRHPAAQEQPSARPAATADAVAGEPDQLDARIHLTVLGRPQVFWSPQHGSKVEITSAFQPRLRELLTFLGLHPDGVTRESLINALWIDSPTARTTSALNTALSRLRSALGKATAGNVSDFLLTENGNFGLDPSVVDVDYWRFDRAVTRRRFAKTLRERVGANRDIVNHYAGPLADGMSADWLESAREAVRRDALDAVSDLARALVDDAPEETLELLEIARAFDPHNELLYRDIMRLQERLGRLDAIPRTLALLTRRLTEVDDAPTPQAIELAARLQQRHDTVPKAAS</sequence>
<gene>
    <name evidence="6" type="ORF">GCM10010178_35040</name>
</gene>
<dbReference type="PANTHER" id="PTHR35807">
    <property type="entry name" value="TRANSCRIPTIONAL REGULATOR REDD-RELATED"/>
    <property type="match status" value="1"/>
</dbReference>
<dbReference type="InterPro" id="IPR005158">
    <property type="entry name" value="BTAD"/>
</dbReference>
<dbReference type="Gene3D" id="1.25.40.10">
    <property type="entry name" value="Tetratricopeptide repeat domain"/>
    <property type="match status" value="1"/>
</dbReference>
<dbReference type="Pfam" id="PF03704">
    <property type="entry name" value="BTAD"/>
    <property type="match status" value="1"/>
</dbReference>
<feature type="region of interest" description="Disordered" evidence="3">
    <location>
        <begin position="319"/>
        <end position="342"/>
    </location>
</feature>
<keyword evidence="7" id="KW-1185">Reference proteome</keyword>
<evidence type="ECO:0000313" key="6">
    <source>
        <dbReference type="EMBL" id="GGU39699.1"/>
    </source>
</evidence>
<accession>A0ABQ2UM10</accession>
<feature type="domain" description="LysM" evidence="5">
    <location>
        <begin position="156"/>
        <end position="212"/>
    </location>
</feature>
<name>A0ABQ2UM10_9PSEU</name>
<protein>
    <recommendedName>
        <fullName evidence="5">LysM domain-containing protein</fullName>
    </recommendedName>
</protein>
<evidence type="ECO:0000256" key="2">
    <source>
        <dbReference type="ARBA" id="ARBA00023163"/>
    </source>
</evidence>
<evidence type="ECO:0000256" key="1">
    <source>
        <dbReference type="ARBA" id="ARBA00023015"/>
    </source>
</evidence>
<dbReference type="SUPFAM" id="SSF46894">
    <property type="entry name" value="C-terminal effector domain of the bipartite response regulators"/>
    <property type="match status" value="1"/>
</dbReference>
<keyword evidence="4" id="KW-0472">Membrane</keyword>